<feature type="transmembrane region" description="Helical" evidence="1">
    <location>
        <begin position="48"/>
        <end position="69"/>
    </location>
</feature>
<dbReference type="EMBL" id="FNHG01000013">
    <property type="protein sequence ID" value="SDM52633.1"/>
    <property type="molecule type" value="Genomic_DNA"/>
</dbReference>
<feature type="transmembrane region" description="Helical" evidence="1">
    <location>
        <begin position="15"/>
        <end position="42"/>
    </location>
</feature>
<feature type="transmembrane region" description="Helical" evidence="1">
    <location>
        <begin position="109"/>
        <end position="127"/>
    </location>
</feature>
<evidence type="ECO:0000313" key="3">
    <source>
        <dbReference type="Proteomes" id="UP000199759"/>
    </source>
</evidence>
<dbReference type="InterPro" id="IPR053824">
    <property type="entry name" value="DUF7010"/>
</dbReference>
<organism evidence="2 3">
    <name type="scientific">Maricaulis salignorans</name>
    <dbReference type="NCBI Taxonomy" id="144026"/>
    <lineage>
        <taxon>Bacteria</taxon>
        <taxon>Pseudomonadati</taxon>
        <taxon>Pseudomonadota</taxon>
        <taxon>Alphaproteobacteria</taxon>
        <taxon>Maricaulales</taxon>
        <taxon>Maricaulaceae</taxon>
        <taxon>Maricaulis</taxon>
    </lineage>
</organism>
<feature type="transmembrane region" description="Helical" evidence="1">
    <location>
        <begin position="81"/>
        <end position="103"/>
    </location>
</feature>
<accession>A0A1G9TYH3</accession>
<feature type="transmembrane region" description="Helical" evidence="1">
    <location>
        <begin position="134"/>
        <end position="152"/>
    </location>
</feature>
<dbReference type="Proteomes" id="UP000199759">
    <property type="component" value="Unassembled WGS sequence"/>
</dbReference>
<keyword evidence="1" id="KW-1133">Transmembrane helix</keyword>
<reference evidence="2 3" key="1">
    <citation type="submission" date="2016-10" db="EMBL/GenBank/DDBJ databases">
        <authorList>
            <person name="de Groot N.N."/>
        </authorList>
    </citation>
    <scope>NUCLEOTIDE SEQUENCE [LARGE SCALE GENOMIC DNA]</scope>
    <source>
        <strain evidence="2 3">DSM 16077</strain>
    </source>
</reference>
<keyword evidence="1" id="KW-0812">Transmembrane</keyword>
<keyword evidence="1" id="KW-0472">Membrane</keyword>
<dbReference type="Pfam" id="PF22765">
    <property type="entry name" value="DUF7010"/>
    <property type="match status" value="1"/>
</dbReference>
<keyword evidence="3" id="KW-1185">Reference proteome</keyword>
<dbReference type="AlphaFoldDB" id="A0A1G9TYH3"/>
<dbReference type="STRING" id="144026.SAMN04488568_11350"/>
<dbReference type="RefSeq" id="WP_091770600.1">
    <property type="nucleotide sequence ID" value="NZ_FNHG01000013.1"/>
</dbReference>
<dbReference type="OrthoDB" id="7630092at2"/>
<protein>
    <submittedName>
        <fullName evidence="2">Uncharacterized protein</fullName>
    </submittedName>
</protein>
<name>A0A1G9TYH3_9PROT</name>
<evidence type="ECO:0000313" key="2">
    <source>
        <dbReference type="EMBL" id="SDM52633.1"/>
    </source>
</evidence>
<evidence type="ECO:0000256" key="1">
    <source>
        <dbReference type="SAM" id="Phobius"/>
    </source>
</evidence>
<gene>
    <name evidence="2" type="ORF">SAMN04488568_11350</name>
</gene>
<sequence>MTDLKQTIDHERKRFCVAAGGGISLPVAGAICWTAGGIAGFFLEAPDWAFAAAAGSGVIFPLGILLQGILRSPFMKAKSPLSGITTAAIIAINLLWPIHFLLIGGFPEAAPLSLAIGMSLHWPIIGWSYASRVSLVHALVRVAAVTAIWIAFPDLRLTAIPFVVAGLYLLAAAGLRWEVVRFRGQLASAA</sequence>
<feature type="transmembrane region" description="Helical" evidence="1">
    <location>
        <begin position="158"/>
        <end position="177"/>
    </location>
</feature>
<proteinExistence type="predicted"/>